<dbReference type="Proteomes" id="UP000839929">
    <property type="component" value="Unassembled WGS sequence"/>
</dbReference>
<dbReference type="Proteomes" id="UP000042394">
    <property type="component" value="Unassembled WGS sequence"/>
</dbReference>
<dbReference type="Pfam" id="PF23840">
    <property type="entry name" value="Phage_tail_terminator"/>
    <property type="match status" value="1"/>
</dbReference>
<dbReference type="Proteomes" id="UP000041314">
    <property type="component" value="Unassembled WGS sequence"/>
</dbReference>
<dbReference type="EMBL" id="CQPD01000001">
    <property type="protein sequence ID" value="CNT58648.1"/>
    <property type="molecule type" value="Genomic_DNA"/>
</dbReference>
<dbReference type="RefSeq" id="WP_021000230.1">
    <property type="nucleotide sequence ID" value="NZ_CBDGIL010000001.1"/>
</dbReference>
<evidence type="ECO:0000313" key="3">
    <source>
        <dbReference type="EMBL" id="CNV04039.1"/>
    </source>
</evidence>
<dbReference type="EMBL" id="CQPC01000078">
    <property type="protein sequence ID" value="CNV04039.1"/>
    <property type="molecule type" value="Genomic_DNA"/>
</dbReference>
<protein>
    <submittedName>
        <fullName evidence="1">Phage protein</fullName>
    </submittedName>
</protein>
<evidence type="ECO:0000313" key="10">
    <source>
        <dbReference type="Proteomes" id="UP000042394"/>
    </source>
</evidence>
<evidence type="ECO:0000313" key="9">
    <source>
        <dbReference type="Proteomes" id="UP000041314"/>
    </source>
</evidence>
<reference evidence="4" key="2">
    <citation type="submission" date="2018-12" db="EMBL/GenBank/DDBJ databases">
        <authorList>
            <person name="Ashton P.M."/>
            <person name="Dallman T."/>
            <person name="Nair S."/>
            <person name="De Pinna E."/>
            <person name="Peters T."/>
            <person name="Grant K."/>
        </authorList>
    </citation>
    <scope>NUCLEOTIDE SEQUENCE [LARGE SCALE GENOMIC DNA]</scope>
    <source>
        <strain evidence="6">136768</strain>
        <strain evidence="7">138330</strain>
        <strain evidence="4">598023</strain>
        <strain evidence="5">692616</strain>
    </source>
</reference>
<evidence type="ECO:0000313" key="2">
    <source>
        <dbReference type="EMBL" id="CNT62437.1"/>
    </source>
</evidence>
<dbReference type="AlphaFoldDB" id="A0A5X5VJP8"/>
<name>A0A5X5VJP8_SALET</name>
<dbReference type="EMBL" id="AAIKGE010000004">
    <property type="protein sequence ID" value="ECF1445977.1"/>
    <property type="molecule type" value="Genomic_DNA"/>
</dbReference>
<evidence type="ECO:0000313" key="4">
    <source>
        <dbReference type="EMBL" id="ECA2722129.1"/>
    </source>
</evidence>
<sequence length="189" mass="21265">MKLTTIIAALRERCPRFEHRIGGAAQFKSLPDAGKLRLPAAYVVPSDDAPGEQKSQTDYWQDLTEGFSVIVVLSNERDEKGQWAAYDAVHDVRGELWRALLGWAPDPQGGEIVYAGGTLLELNRYELYYQFDFTVKYEITEEDTRQAEDIHALPDLSLLAVDVDYIDPGNGPDGEAEHHLEINFPQKSE</sequence>
<proteinExistence type="predicted"/>
<dbReference type="EMBL" id="AAMEML010000026">
    <property type="protein sequence ID" value="EDG5290414.1"/>
    <property type="molecule type" value="Genomic_DNA"/>
</dbReference>
<dbReference type="Proteomes" id="UP000039541">
    <property type="component" value="Unassembled WGS sequence"/>
</dbReference>
<dbReference type="EMBL" id="AAHTVM010000006">
    <property type="protein sequence ID" value="ECA2722129.1"/>
    <property type="molecule type" value="Genomic_DNA"/>
</dbReference>
<reference evidence="8 9" key="1">
    <citation type="submission" date="2015-03" db="EMBL/GenBank/DDBJ databases">
        <authorList>
            <consortium name="Pathogen Informatics"/>
        </authorList>
    </citation>
    <scope>NUCLEOTIDE SEQUENCE [LARGE SCALE GENOMIC DNA]</scope>
    <source>
        <strain evidence="3 8">3476</strain>
        <strain evidence="2 9">A1104</strain>
        <strain evidence="1 10">D4891</strain>
    </source>
</reference>
<dbReference type="InterPro" id="IPR056912">
    <property type="entry name" value="Phage_JBD30_tail_term-like"/>
</dbReference>
<dbReference type="EMBL" id="CQPA01000002">
    <property type="protein sequence ID" value="CNT62437.1"/>
    <property type="molecule type" value="Genomic_DNA"/>
</dbReference>
<organism evidence="4">
    <name type="scientific">Salmonella enterica subsp. enterica serovar Bovismorbificans</name>
    <dbReference type="NCBI Taxonomy" id="58097"/>
    <lineage>
        <taxon>Bacteria</taxon>
        <taxon>Pseudomonadati</taxon>
        <taxon>Pseudomonadota</taxon>
        <taxon>Gammaproteobacteria</taxon>
        <taxon>Enterobacterales</taxon>
        <taxon>Enterobacteriaceae</taxon>
        <taxon>Salmonella</taxon>
    </lineage>
</organism>
<evidence type="ECO:0000313" key="1">
    <source>
        <dbReference type="EMBL" id="CNT58648.1"/>
    </source>
</evidence>
<evidence type="ECO:0000313" key="8">
    <source>
        <dbReference type="Proteomes" id="UP000039541"/>
    </source>
</evidence>
<gene>
    <name evidence="6" type="ORF">B7N01_06315</name>
    <name evidence="7" type="ORF">B7N80_18730</name>
    <name evidence="5" type="ORF">E0916_08405</name>
    <name evidence="4" type="ORF">EJV93_13100</name>
    <name evidence="2" type="ORF">ERS008198_00419</name>
    <name evidence="3" type="ORF">ERS008202_04144</name>
    <name evidence="1" type="ORF">ERS008207_00193</name>
</gene>
<evidence type="ECO:0000313" key="7">
    <source>
        <dbReference type="EMBL" id="EDG5290414.1"/>
    </source>
</evidence>
<evidence type="ECO:0000313" key="6">
    <source>
        <dbReference type="EMBL" id="EDG4994039.1"/>
    </source>
</evidence>
<accession>A0A5X5VJP8</accession>
<dbReference type="EMBL" id="AAMEJW010000004">
    <property type="protein sequence ID" value="EDG4994039.1"/>
    <property type="molecule type" value="Genomic_DNA"/>
</dbReference>
<evidence type="ECO:0000313" key="5">
    <source>
        <dbReference type="EMBL" id="ECF1445977.1"/>
    </source>
</evidence>